<gene>
    <name evidence="2" type="ORF">POSPLADRAFT_1054959</name>
</gene>
<protein>
    <recommendedName>
        <fullName evidence="1">BTB domain-containing protein</fullName>
    </recommendedName>
</protein>
<dbReference type="PROSITE" id="PS50097">
    <property type="entry name" value="BTB"/>
    <property type="match status" value="1"/>
</dbReference>
<accession>A0A1X6N787</accession>
<dbReference type="AlphaFoldDB" id="A0A1X6N787"/>
<keyword evidence="3" id="KW-1185">Reference proteome</keyword>
<dbReference type="GeneID" id="36325533"/>
<evidence type="ECO:0000259" key="1">
    <source>
        <dbReference type="PROSITE" id="PS50097"/>
    </source>
</evidence>
<dbReference type="EMBL" id="KZ110594">
    <property type="protein sequence ID" value="OSX64352.1"/>
    <property type="molecule type" value="Genomic_DNA"/>
</dbReference>
<dbReference type="InterPro" id="IPR000210">
    <property type="entry name" value="BTB/POZ_dom"/>
</dbReference>
<evidence type="ECO:0000313" key="2">
    <source>
        <dbReference type="EMBL" id="OSX64352.1"/>
    </source>
</evidence>
<sequence>MAEGNQHGKMTAYMADVEIADADPEATQKELREAAAPFNRLSADVILRSSDRVNFRVWKNILAEASPFFHDLFSLPQPVTAASGKQQDEDDSVSVVPMTEDSVVLDKLLRFCYPIRDPEFASLDELRPVIDAAKKYLMDEALQLLRTRLLAFASVSPISTYAVAIRYGLEEEARHAAKCFLGHAWEWDKIYVPELEDISAGAYHRLLEYHRRCGELATGLVKIFRWIDSANAWVFLECSNCAGDQQQWYMLGDVLRTPRTWWMQHMERSGKLLENRPSAETIRSTGWTDQAVLDAMNCAVCKQKVVEHMRRFNEKFAAELDRVVSEVKLEIRM</sequence>
<organism evidence="2 3">
    <name type="scientific">Postia placenta MAD-698-R-SB12</name>
    <dbReference type="NCBI Taxonomy" id="670580"/>
    <lineage>
        <taxon>Eukaryota</taxon>
        <taxon>Fungi</taxon>
        <taxon>Dikarya</taxon>
        <taxon>Basidiomycota</taxon>
        <taxon>Agaricomycotina</taxon>
        <taxon>Agaricomycetes</taxon>
        <taxon>Polyporales</taxon>
        <taxon>Adustoporiaceae</taxon>
        <taxon>Rhodonia</taxon>
    </lineage>
</organism>
<dbReference type="SMART" id="SM00225">
    <property type="entry name" value="BTB"/>
    <property type="match status" value="1"/>
</dbReference>
<proteinExistence type="predicted"/>
<name>A0A1X6N787_9APHY</name>
<dbReference type="Pfam" id="PF00651">
    <property type="entry name" value="BTB"/>
    <property type="match status" value="1"/>
</dbReference>
<dbReference type="RefSeq" id="XP_024341146.1">
    <property type="nucleotide sequence ID" value="XM_024480583.1"/>
</dbReference>
<feature type="domain" description="BTB" evidence="1">
    <location>
        <begin position="43"/>
        <end position="113"/>
    </location>
</feature>
<reference evidence="2 3" key="1">
    <citation type="submission" date="2017-04" db="EMBL/GenBank/DDBJ databases">
        <title>Genome Sequence of the Model Brown-Rot Fungus Postia placenta SB12.</title>
        <authorList>
            <consortium name="DOE Joint Genome Institute"/>
            <person name="Gaskell J."/>
            <person name="Kersten P."/>
            <person name="Larrondo L.F."/>
            <person name="Canessa P."/>
            <person name="Martinez D."/>
            <person name="Hibbett D."/>
            <person name="Schmoll M."/>
            <person name="Kubicek C.P."/>
            <person name="Martinez A.T."/>
            <person name="Yadav J."/>
            <person name="Master E."/>
            <person name="Magnuson J.K."/>
            <person name="James T."/>
            <person name="Yaver D."/>
            <person name="Berka R."/>
            <person name="Labutti K."/>
            <person name="Lipzen A."/>
            <person name="Aerts A."/>
            <person name="Barry K."/>
            <person name="Henrissat B."/>
            <person name="Blanchette R."/>
            <person name="Grigoriev I."/>
            <person name="Cullen D."/>
        </authorList>
    </citation>
    <scope>NUCLEOTIDE SEQUENCE [LARGE SCALE GENOMIC DNA]</scope>
    <source>
        <strain evidence="2 3">MAD-698-R-SB12</strain>
    </source>
</reference>
<evidence type="ECO:0000313" key="3">
    <source>
        <dbReference type="Proteomes" id="UP000194127"/>
    </source>
</evidence>
<dbReference type="SUPFAM" id="SSF54695">
    <property type="entry name" value="POZ domain"/>
    <property type="match status" value="1"/>
</dbReference>
<dbReference type="Gene3D" id="3.30.710.10">
    <property type="entry name" value="Potassium Channel Kv1.1, Chain A"/>
    <property type="match status" value="1"/>
</dbReference>
<dbReference type="Proteomes" id="UP000194127">
    <property type="component" value="Unassembled WGS sequence"/>
</dbReference>
<dbReference type="InterPro" id="IPR011333">
    <property type="entry name" value="SKP1/BTB/POZ_sf"/>
</dbReference>
<dbReference type="OrthoDB" id="3357985at2759"/>
<dbReference type="CDD" id="cd18186">
    <property type="entry name" value="BTB_POZ_ZBTB_KLHL-like"/>
    <property type="match status" value="1"/>
</dbReference>